<evidence type="ECO:0000313" key="3">
    <source>
        <dbReference type="Proteomes" id="UP000249526"/>
    </source>
</evidence>
<accession>A0A8G1R837</accession>
<keyword evidence="3" id="KW-1185">Reference proteome</keyword>
<keyword evidence="1" id="KW-0812">Transmembrane</keyword>
<gene>
    <name evidence="2" type="ORF">BO85DRAFT_445228</name>
</gene>
<dbReference type="GeneID" id="37162611"/>
<organism evidence="2 3">
    <name type="scientific">Aspergillus piperis CBS 112811</name>
    <dbReference type="NCBI Taxonomy" id="1448313"/>
    <lineage>
        <taxon>Eukaryota</taxon>
        <taxon>Fungi</taxon>
        <taxon>Dikarya</taxon>
        <taxon>Ascomycota</taxon>
        <taxon>Pezizomycotina</taxon>
        <taxon>Eurotiomycetes</taxon>
        <taxon>Eurotiomycetidae</taxon>
        <taxon>Eurotiales</taxon>
        <taxon>Aspergillaceae</taxon>
        <taxon>Aspergillus</taxon>
        <taxon>Aspergillus subgen. Circumdati</taxon>
    </lineage>
</organism>
<reference evidence="2 3" key="1">
    <citation type="submission" date="2018-02" db="EMBL/GenBank/DDBJ databases">
        <title>The genomes of Aspergillus section Nigri reveals drivers in fungal speciation.</title>
        <authorList>
            <consortium name="DOE Joint Genome Institute"/>
            <person name="Vesth T.C."/>
            <person name="Nybo J."/>
            <person name="Theobald S."/>
            <person name="Brandl J."/>
            <person name="Frisvad J.C."/>
            <person name="Nielsen K.F."/>
            <person name="Lyhne E.K."/>
            <person name="Kogle M.E."/>
            <person name="Kuo A."/>
            <person name="Riley R."/>
            <person name="Clum A."/>
            <person name="Nolan M."/>
            <person name="Lipzen A."/>
            <person name="Salamov A."/>
            <person name="Henrissat B."/>
            <person name="Wiebenga A."/>
            <person name="De vries R.P."/>
            <person name="Grigoriev I.V."/>
            <person name="Mortensen U.H."/>
            <person name="Andersen M.R."/>
            <person name="Baker S.E."/>
        </authorList>
    </citation>
    <scope>NUCLEOTIDE SEQUENCE [LARGE SCALE GENOMIC DNA]</scope>
    <source>
        <strain evidence="2 3">CBS 112811</strain>
    </source>
</reference>
<dbReference type="AlphaFoldDB" id="A0A8G1R837"/>
<keyword evidence="1" id="KW-0472">Membrane</keyword>
<dbReference type="RefSeq" id="XP_025519748.1">
    <property type="nucleotide sequence ID" value="XM_025659209.1"/>
</dbReference>
<keyword evidence="1" id="KW-1133">Transmembrane helix</keyword>
<sequence>MPSWHTIVLGSAIYLADVAAWHFYSVFMDIHRFHATANSGTDRGLHENSMSS</sequence>
<dbReference type="Proteomes" id="UP000249526">
    <property type="component" value="Unassembled WGS sequence"/>
</dbReference>
<protein>
    <submittedName>
        <fullName evidence="2">Uncharacterized protein</fullName>
    </submittedName>
</protein>
<name>A0A8G1R837_9EURO</name>
<evidence type="ECO:0000313" key="2">
    <source>
        <dbReference type="EMBL" id="RAH61826.1"/>
    </source>
</evidence>
<proteinExistence type="predicted"/>
<feature type="transmembrane region" description="Helical" evidence="1">
    <location>
        <begin position="6"/>
        <end position="24"/>
    </location>
</feature>
<dbReference type="EMBL" id="KZ825055">
    <property type="protein sequence ID" value="RAH61826.1"/>
    <property type="molecule type" value="Genomic_DNA"/>
</dbReference>
<evidence type="ECO:0000256" key="1">
    <source>
        <dbReference type="SAM" id="Phobius"/>
    </source>
</evidence>